<proteinExistence type="predicted"/>
<dbReference type="AlphaFoldDB" id="A0A6A6HAF4"/>
<evidence type="ECO:0000256" key="2">
    <source>
        <dbReference type="ARBA" id="ARBA00023002"/>
    </source>
</evidence>
<gene>
    <name evidence="4" type="ORF">EV356DRAFT_514941</name>
</gene>
<evidence type="ECO:0000259" key="3">
    <source>
        <dbReference type="Pfam" id="PF05368"/>
    </source>
</evidence>
<dbReference type="InterPro" id="IPR036291">
    <property type="entry name" value="NAD(P)-bd_dom_sf"/>
</dbReference>
<dbReference type="OrthoDB" id="419598at2759"/>
<evidence type="ECO:0000256" key="1">
    <source>
        <dbReference type="ARBA" id="ARBA00022857"/>
    </source>
</evidence>
<dbReference type="InterPro" id="IPR051609">
    <property type="entry name" value="NmrA/Isoflavone_reductase-like"/>
</dbReference>
<reference evidence="4" key="1">
    <citation type="journal article" date="2020" name="Stud. Mycol.">
        <title>101 Dothideomycetes genomes: a test case for predicting lifestyles and emergence of pathogens.</title>
        <authorList>
            <person name="Haridas S."/>
            <person name="Albert R."/>
            <person name="Binder M."/>
            <person name="Bloem J."/>
            <person name="Labutti K."/>
            <person name="Salamov A."/>
            <person name="Andreopoulos B."/>
            <person name="Baker S."/>
            <person name="Barry K."/>
            <person name="Bills G."/>
            <person name="Bluhm B."/>
            <person name="Cannon C."/>
            <person name="Castanera R."/>
            <person name="Culley D."/>
            <person name="Daum C."/>
            <person name="Ezra D."/>
            <person name="Gonzalez J."/>
            <person name="Henrissat B."/>
            <person name="Kuo A."/>
            <person name="Liang C."/>
            <person name="Lipzen A."/>
            <person name="Lutzoni F."/>
            <person name="Magnuson J."/>
            <person name="Mondo S."/>
            <person name="Nolan M."/>
            <person name="Ohm R."/>
            <person name="Pangilinan J."/>
            <person name="Park H.-J."/>
            <person name="Ramirez L."/>
            <person name="Alfaro M."/>
            <person name="Sun H."/>
            <person name="Tritt A."/>
            <person name="Yoshinaga Y."/>
            <person name="Zwiers L.-H."/>
            <person name="Turgeon B."/>
            <person name="Goodwin S."/>
            <person name="Spatafora J."/>
            <person name="Crous P."/>
            <person name="Grigoriev I."/>
        </authorList>
    </citation>
    <scope>NUCLEOTIDE SEQUENCE</scope>
    <source>
        <strain evidence="4">Tuck. ex Michener</strain>
    </source>
</reference>
<keyword evidence="5" id="KW-1185">Reference proteome</keyword>
<dbReference type="EMBL" id="ML991796">
    <property type="protein sequence ID" value="KAF2234809.1"/>
    <property type="molecule type" value="Genomic_DNA"/>
</dbReference>
<protein>
    <submittedName>
        <fullName evidence="4">NAD(P)-binding protein</fullName>
    </submittedName>
</protein>
<evidence type="ECO:0000313" key="5">
    <source>
        <dbReference type="Proteomes" id="UP000800092"/>
    </source>
</evidence>
<dbReference type="Gene3D" id="3.90.25.10">
    <property type="entry name" value="UDP-galactose 4-epimerase, domain 1"/>
    <property type="match status" value="1"/>
</dbReference>
<dbReference type="Gene3D" id="3.40.50.720">
    <property type="entry name" value="NAD(P)-binding Rossmann-like Domain"/>
    <property type="match status" value="1"/>
</dbReference>
<organism evidence="4 5">
    <name type="scientific">Viridothelium virens</name>
    <name type="common">Speckled blister lichen</name>
    <name type="synonym">Trypethelium virens</name>
    <dbReference type="NCBI Taxonomy" id="1048519"/>
    <lineage>
        <taxon>Eukaryota</taxon>
        <taxon>Fungi</taxon>
        <taxon>Dikarya</taxon>
        <taxon>Ascomycota</taxon>
        <taxon>Pezizomycotina</taxon>
        <taxon>Dothideomycetes</taxon>
        <taxon>Dothideomycetes incertae sedis</taxon>
        <taxon>Trypetheliales</taxon>
        <taxon>Trypetheliaceae</taxon>
        <taxon>Viridothelium</taxon>
    </lineage>
</organism>
<dbReference type="GO" id="GO:0016491">
    <property type="term" value="F:oxidoreductase activity"/>
    <property type="evidence" value="ECO:0007669"/>
    <property type="project" value="UniProtKB-KW"/>
</dbReference>
<dbReference type="PANTHER" id="PTHR47706">
    <property type="entry name" value="NMRA-LIKE FAMILY PROTEIN"/>
    <property type="match status" value="1"/>
</dbReference>
<feature type="domain" description="NmrA-like" evidence="3">
    <location>
        <begin position="8"/>
        <end position="147"/>
    </location>
</feature>
<name>A0A6A6HAF4_VIRVR</name>
<keyword evidence="2" id="KW-0560">Oxidoreductase</keyword>
<dbReference type="Pfam" id="PF05368">
    <property type="entry name" value="NmrA"/>
    <property type="match status" value="1"/>
</dbReference>
<dbReference type="PANTHER" id="PTHR47706:SF7">
    <property type="entry name" value="CIPA-LIKE, PUTATIVE (AFU_ORTHOLOGUE AFUA_1G01630)-RELATED"/>
    <property type="match status" value="1"/>
</dbReference>
<accession>A0A6A6HAF4</accession>
<dbReference type="SUPFAM" id="SSF51735">
    <property type="entry name" value="NAD(P)-binding Rossmann-fold domains"/>
    <property type="match status" value="1"/>
</dbReference>
<dbReference type="InterPro" id="IPR008030">
    <property type="entry name" value="NmrA-like"/>
</dbReference>
<evidence type="ECO:0000313" key="4">
    <source>
        <dbReference type="EMBL" id="KAF2234809.1"/>
    </source>
</evidence>
<dbReference type="CDD" id="cd05259">
    <property type="entry name" value="PCBER_SDR_a"/>
    <property type="match status" value="1"/>
</dbReference>
<dbReference type="InterPro" id="IPR045312">
    <property type="entry name" value="PCBER-like"/>
</dbReference>
<sequence length="322" mass="34969">MVSNNRIEKVAVVGAGGNVGTYITEALLKSGKHKVTAITRGDSSSQLPAGVESKKVDYNDQSSLVSALQGQDALVITLGVMALDAEPKLVDAAAAAGVPWILPNVWSPDMDNESLSKETLVGDKIQATKQHILKVGKSNFISVSTGFWYEYSLAIPAAYGFDFKDKTVTLFDEGTTKIQTSTWPQVGRAVASLLSLKVAPDGASDNSPNLEQYKNKYIYTNSFTISQRDMLDSVLRVTKTKESDWKIEKESSHQRYAAGMQALQTGDQTAFAKILYSRVFFPDGSGNIENTKGLSNGLLGLPKEDLDEYTAIAIERSKKPAW</sequence>
<dbReference type="Proteomes" id="UP000800092">
    <property type="component" value="Unassembled WGS sequence"/>
</dbReference>
<keyword evidence="1" id="KW-0521">NADP</keyword>